<evidence type="ECO:0000313" key="5">
    <source>
        <dbReference type="Proteomes" id="UP001159364"/>
    </source>
</evidence>
<protein>
    <recommendedName>
        <fullName evidence="3">CCHC-type domain-containing protein</fullName>
    </recommendedName>
</protein>
<organism evidence="4 5">
    <name type="scientific">Erythroxylum novogranatense</name>
    <dbReference type="NCBI Taxonomy" id="1862640"/>
    <lineage>
        <taxon>Eukaryota</taxon>
        <taxon>Viridiplantae</taxon>
        <taxon>Streptophyta</taxon>
        <taxon>Embryophyta</taxon>
        <taxon>Tracheophyta</taxon>
        <taxon>Spermatophyta</taxon>
        <taxon>Magnoliopsida</taxon>
        <taxon>eudicotyledons</taxon>
        <taxon>Gunneridae</taxon>
        <taxon>Pentapetalae</taxon>
        <taxon>rosids</taxon>
        <taxon>fabids</taxon>
        <taxon>Malpighiales</taxon>
        <taxon>Erythroxylaceae</taxon>
        <taxon>Erythroxylum</taxon>
    </lineage>
</organism>
<keyword evidence="1" id="KW-0863">Zinc-finger</keyword>
<feature type="compositionally biased region" description="Basic and acidic residues" evidence="2">
    <location>
        <begin position="54"/>
        <end position="72"/>
    </location>
</feature>
<feature type="compositionally biased region" description="Polar residues" evidence="2">
    <location>
        <begin position="239"/>
        <end position="252"/>
    </location>
</feature>
<keyword evidence="1" id="KW-0862">Zinc</keyword>
<dbReference type="InterPro" id="IPR040256">
    <property type="entry name" value="At4g02000-like"/>
</dbReference>
<feature type="domain" description="CCHC-type" evidence="3">
    <location>
        <begin position="165"/>
        <end position="179"/>
    </location>
</feature>
<feature type="region of interest" description="Disordered" evidence="2">
    <location>
        <begin position="232"/>
        <end position="252"/>
    </location>
</feature>
<dbReference type="Proteomes" id="UP001159364">
    <property type="component" value="Linkage Group LG08"/>
</dbReference>
<evidence type="ECO:0000313" key="4">
    <source>
        <dbReference type="EMBL" id="KAJ8900234.1"/>
    </source>
</evidence>
<dbReference type="PANTHER" id="PTHR31286">
    <property type="entry name" value="GLYCINE-RICH CELL WALL STRUCTURAL PROTEIN 1.8-LIKE"/>
    <property type="match status" value="1"/>
</dbReference>
<reference evidence="4 5" key="1">
    <citation type="submission" date="2021-09" db="EMBL/GenBank/DDBJ databases">
        <title>Genomic insights and catalytic innovation underlie evolution of tropane alkaloids biosynthesis.</title>
        <authorList>
            <person name="Wang Y.-J."/>
            <person name="Tian T."/>
            <person name="Huang J.-P."/>
            <person name="Huang S.-X."/>
        </authorList>
    </citation>
    <scope>NUCLEOTIDE SEQUENCE [LARGE SCALE GENOMIC DNA]</scope>
    <source>
        <strain evidence="4">KIB-2018</strain>
        <tissue evidence="4">Leaf</tissue>
    </source>
</reference>
<evidence type="ECO:0000256" key="1">
    <source>
        <dbReference type="PROSITE-ProRule" id="PRU00047"/>
    </source>
</evidence>
<name>A0AAV8UDV6_9ROSI</name>
<dbReference type="AlphaFoldDB" id="A0AAV8UDV6"/>
<feature type="compositionally biased region" description="Polar residues" evidence="2">
    <location>
        <begin position="1"/>
        <end position="13"/>
    </location>
</feature>
<dbReference type="PROSITE" id="PS50158">
    <property type="entry name" value="ZF_CCHC"/>
    <property type="match status" value="1"/>
</dbReference>
<keyword evidence="1" id="KW-0479">Metal-binding</keyword>
<dbReference type="GO" id="GO:0003676">
    <property type="term" value="F:nucleic acid binding"/>
    <property type="evidence" value="ECO:0007669"/>
    <property type="project" value="InterPro"/>
</dbReference>
<evidence type="ECO:0000256" key="2">
    <source>
        <dbReference type="SAM" id="MobiDB-lite"/>
    </source>
</evidence>
<evidence type="ECO:0000259" key="3">
    <source>
        <dbReference type="PROSITE" id="PS50158"/>
    </source>
</evidence>
<gene>
    <name evidence="4" type="ORF">K2173_024874</name>
</gene>
<feature type="region of interest" description="Disordered" evidence="2">
    <location>
        <begin position="1"/>
        <end position="88"/>
    </location>
</feature>
<accession>A0AAV8UDV6</accession>
<proteinExistence type="predicted"/>
<sequence>MENNAGTSNTDVSSKAEAGSVASLTGDGSIKETDNLLRSSKKVKRSAECGPVLERNDVEMETRDDSGRKCSYRDTLTGGPSVPHQPEAEFSEVVSEDDSDTRNWMTLNDYRLVLEGGPWMVANHILTVMRWRSNFDPFAAFIDKATVWIRIPHLPVEYEALHLVCFGCGTYGHRRENCPLAQPDTVGPGNCDLQSTEPVVVPPLLEEPPPRSEIQESYSAWMLVQRVHRSRTHPPFSRGHSTTRGGTANNHASGVVTAVALTEH</sequence>
<dbReference type="PANTHER" id="PTHR31286:SF99">
    <property type="entry name" value="DUF4283 DOMAIN-CONTAINING PROTEIN"/>
    <property type="match status" value="1"/>
</dbReference>
<comment type="caution">
    <text evidence="4">The sequence shown here is derived from an EMBL/GenBank/DDBJ whole genome shotgun (WGS) entry which is preliminary data.</text>
</comment>
<dbReference type="GO" id="GO:0008270">
    <property type="term" value="F:zinc ion binding"/>
    <property type="evidence" value="ECO:0007669"/>
    <property type="project" value="UniProtKB-KW"/>
</dbReference>
<dbReference type="InterPro" id="IPR001878">
    <property type="entry name" value="Znf_CCHC"/>
</dbReference>
<dbReference type="EMBL" id="JAIWQS010000008">
    <property type="protein sequence ID" value="KAJ8900234.1"/>
    <property type="molecule type" value="Genomic_DNA"/>
</dbReference>
<keyword evidence="5" id="KW-1185">Reference proteome</keyword>